<evidence type="ECO:0000256" key="8">
    <source>
        <dbReference type="ARBA" id="ARBA00023012"/>
    </source>
</evidence>
<dbReference type="SMART" id="SM00388">
    <property type="entry name" value="HisKA"/>
    <property type="match status" value="1"/>
</dbReference>
<proteinExistence type="predicted"/>
<reference evidence="11" key="1">
    <citation type="submission" date="2020-10" db="EMBL/GenBank/DDBJ databases">
        <authorList>
            <person name="Gilroy R."/>
        </authorList>
    </citation>
    <scope>NUCLEOTIDE SEQUENCE</scope>
    <source>
        <strain evidence="11">B1-13419</strain>
    </source>
</reference>
<evidence type="ECO:0000259" key="10">
    <source>
        <dbReference type="PROSITE" id="PS50109"/>
    </source>
</evidence>
<dbReference type="PANTHER" id="PTHR43065:SF46">
    <property type="entry name" value="C4-DICARBOXYLATE TRANSPORT SENSOR PROTEIN DCTB"/>
    <property type="match status" value="1"/>
</dbReference>
<keyword evidence="9" id="KW-0472">Membrane</keyword>
<dbReference type="InterPro" id="IPR003594">
    <property type="entry name" value="HATPase_dom"/>
</dbReference>
<feature type="transmembrane region" description="Helical" evidence="9">
    <location>
        <begin position="246"/>
        <end position="264"/>
    </location>
</feature>
<feature type="transmembrane region" description="Helical" evidence="9">
    <location>
        <begin position="868"/>
        <end position="894"/>
    </location>
</feature>
<dbReference type="InterPro" id="IPR036097">
    <property type="entry name" value="HisK_dim/P_sf"/>
</dbReference>
<feature type="transmembrane region" description="Helical" evidence="9">
    <location>
        <begin position="325"/>
        <end position="345"/>
    </location>
</feature>
<dbReference type="Gene3D" id="1.10.287.130">
    <property type="match status" value="1"/>
</dbReference>
<dbReference type="GO" id="GO:0005524">
    <property type="term" value="F:ATP binding"/>
    <property type="evidence" value="ECO:0007669"/>
    <property type="project" value="UniProtKB-KW"/>
</dbReference>
<feature type="transmembrane region" description="Helical" evidence="9">
    <location>
        <begin position="365"/>
        <end position="387"/>
    </location>
</feature>
<dbReference type="Gene3D" id="3.30.565.10">
    <property type="entry name" value="Histidine kinase-like ATPase, C-terminal domain"/>
    <property type="match status" value="1"/>
</dbReference>
<dbReference type="SMART" id="SM00387">
    <property type="entry name" value="HATPase_c"/>
    <property type="match status" value="1"/>
</dbReference>
<dbReference type="InterPro" id="IPR005467">
    <property type="entry name" value="His_kinase_dom"/>
</dbReference>
<organism evidence="11 12">
    <name type="scientific">Candidatus Cryptobacteroides faecigallinarum</name>
    <dbReference type="NCBI Taxonomy" id="2840763"/>
    <lineage>
        <taxon>Bacteria</taxon>
        <taxon>Pseudomonadati</taxon>
        <taxon>Bacteroidota</taxon>
        <taxon>Bacteroidia</taxon>
        <taxon>Bacteroidales</taxon>
        <taxon>Candidatus Cryptobacteroides</taxon>
    </lineage>
</organism>
<feature type="transmembrane region" description="Helical" evidence="9">
    <location>
        <begin position="408"/>
        <end position="430"/>
    </location>
</feature>
<evidence type="ECO:0000256" key="7">
    <source>
        <dbReference type="ARBA" id="ARBA00022840"/>
    </source>
</evidence>
<feature type="transmembrane region" description="Helical" evidence="9">
    <location>
        <begin position="702"/>
        <end position="726"/>
    </location>
</feature>
<name>A0A9D9NI61_9BACT</name>
<dbReference type="Proteomes" id="UP000823757">
    <property type="component" value="Unassembled WGS sequence"/>
</dbReference>
<dbReference type="SUPFAM" id="SSF55874">
    <property type="entry name" value="ATPase domain of HSP90 chaperone/DNA topoisomerase II/histidine kinase"/>
    <property type="match status" value="1"/>
</dbReference>
<dbReference type="Pfam" id="PF02518">
    <property type="entry name" value="HATPase_c"/>
    <property type="match status" value="1"/>
</dbReference>
<accession>A0A9D9NI61</accession>
<dbReference type="CDD" id="cd00082">
    <property type="entry name" value="HisKA"/>
    <property type="match status" value="1"/>
</dbReference>
<dbReference type="AlphaFoldDB" id="A0A9D9NI61"/>
<dbReference type="InterPro" id="IPR003661">
    <property type="entry name" value="HisK_dim/P_dom"/>
</dbReference>
<feature type="transmembrane region" description="Helical" evidence="9">
    <location>
        <begin position="284"/>
        <end position="305"/>
    </location>
</feature>
<gene>
    <name evidence="11" type="ORF">IAB91_05255</name>
</gene>
<dbReference type="InterPro" id="IPR036890">
    <property type="entry name" value="HATPase_C_sf"/>
</dbReference>
<dbReference type="PRINTS" id="PR00344">
    <property type="entry name" value="BCTRLSENSOR"/>
</dbReference>
<evidence type="ECO:0000256" key="4">
    <source>
        <dbReference type="ARBA" id="ARBA00022679"/>
    </source>
</evidence>
<evidence type="ECO:0000256" key="6">
    <source>
        <dbReference type="ARBA" id="ARBA00022777"/>
    </source>
</evidence>
<dbReference type="InterPro" id="IPR004358">
    <property type="entry name" value="Sig_transdc_His_kin-like_C"/>
</dbReference>
<comment type="catalytic activity">
    <reaction evidence="1">
        <text>ATP + protein L-histidine = ADP + protein N-phospho-L-histidine.</text>
        <dbReference type="EC" id="2.7.13.3"/>
    </reaction>
</comment>
<evidence type="ECO:0000313" key="11">
    <source>
        <dbReference type="EMBL" id="MBO8474679.1"/>
    </source>
</evidence>
<dbReference type="EMBL" id="JADIMD010000080">
    <property type="protein sequence ID" value="MBO8474679.1"/>
    <property type="molecule type" value="Genomic_DNA"/>
</dbReference>
<feature type="transmembrane region" description="Helical" evidence="9">
    <location>
        <begin position="221"/>
        <end position="239"/>
    </location>
</feature>
<evidence type="ECO:0000256" key="1">
    <source>
        <dbReference type="ARBA" id="ARBA00000085"/>
    </source>
</evidence>
<feature type="transmembrane region" description="Helical" evidence="9">
    <location>
        <begin position="659"/>
        <end position="681"/>
    </location>
</feature>
<keyword evidence="8" id="KW-0902">Two-component regulatory system</keyword>
<sequence>MKAERFIRKYASFICLVGAVLLFLFSLVSGSSAISTEHAAGRLEKRVDKRMDLLDSYMRQALASDLTGWMDMDLPEDMVIYRYVFDTLQSWSNQFPISNDDISSRVVIQRLTGRRTDLVSPLKNVTEEVRYLNLGQKWYLLKSVSDDISCKVIGGLEIKNSLIENIHKSYNGVNSHLRLPGKFSVVPISDSGGSAVQYHGTPLFKIISETGWGPSFLTNSFLRWLALLLVASSSILYLWRHRKTKVFIINIFILIISAAVAYLWGFQSDSDFFSPTIYAGGQFLYSFGALMIINSLVILLLLSIYMIRGKFIKLIHSGNRKRRSIIYGSCVILLTIGITIYIALSLHSLVMNSNIQLELYLWSHISIYTVITYVAYMGLFWCILLLIQMLAPAVRMLAGKSYDISDRRILIIFSVVCALYFTATSSILGFRKEQDRVMVMSTRLALDRDLGLELILRSVENAIATDPFISELAHETRGNVIILNRLTENYLDNITQNYDIVVAVCPRGAKRCLDKYEQKILSGTPIEVRSRFFYSYDHTGKSSYTGIFPFYSEEHGLSRIVIDIEPKANREDRGYYSILGRYSNPGRVSIPAFYSYARYVSGKLVSFNGTYAYPTVIYEKLQERIDTGAPLLRANGYVHFINRITDNEAIIISRKIQGAMTYMVTFSYLLLISFFGVYLLFHKKERKAKEKVFQNNYFRSRINAVMISSLFLALIVMSILSVTFVYRRNQANMYSIMSGKISTVQTMINARCKDAETSDMLSDPGLDEMLEDISSNTKSDITVYTPGGKVFRSTTPEIFERMVIGSRMNEDAYYYIKFRNQRFYIHPERTHNNTFYLLYAPVFNEKGSMIAIICVPYTGQDLDFKQDAFFHAAAIINIFIVMILLTVLISTTFVNRMFLPLIEMGKKMNQADLHGLEYIMYRRHDEISTIVDAYNRMVHDLSISTKKLAQAERDKAWSEMARQVAHEIKNPLTPIKLEIQRLIRLKQKNDPTWSEKFDRVAAVVLEHIDILTDTANEFSTFAKLYTEEPVELDLDSTLRDQFMIFDNKDNIEMSYIGLEKAMVMAPKPQLIRVFVNLITNAVQAIEIPQREAKEEGKEPVKGIIFISLRNGVKDGYYDIVFEDNGPGVNEDNQSKLFTPNFTTKSGGTGLGLAICRNIVEKCGGEIFYQKSFSLGGACFTVSLPKIPSRPAAITGQK</sequence>
<evidence type="ECO:0000313" key="12">
    <source>
        <dbReference type="Proteomes" id="UP000823757"/>
    </source>
</evidence>
<keyword evidence="9" id="KW-1133">Transmembrane helix</keyword>
<keyword evidence="3" id="KW-0597">Phosphoprotein</keyword>
<reference evidence="11" key="2">
    <citation type="journal article" date="2021" name="PeerJ">
        <title>Extensive microbial diversity within the chicken gut microbiome revealed by metagenomics and culture.</title>
        <authorList>
            <person name="Gilroy R."/>
            <person name="Ravi A."/>
            <person name="Getino M."/>
            <person name="Pursley I."/>
            <person name="Horton D.L."/>
            <person name="Alikhan N.F."/>
            <person name="Baker D."/>
            <person name="Gharbi K."/>
            <person name="Hall N."/>
            <person name="Watson M."/>
            <person name="Adriaenssens E.M."/>
            <person name="Foster-Nyarko E."/>
            <person name="Jarju S."/>
            <person name="Secka A."/>
            <person name="Antonio M."/>
            <person name="Oren A."/>
            <person name="Chaudhuri R.R."/>
            <person name="La Ragione R."/>
            <person name="Hildebrand F."/>
            <person name="Pallen M.J."/>
        </authorList>
    </citation>
    <scope>NUCLEOTIDE SEQUENCE</scope>
    <source>
        <strain evidence="11">B1-13419</strain>
    </source>
</reference>
<comment type="caution">
    <text evidence="11">The sequence shown here is derived from an EMBL/GenBank/DDBJ whole genome shotgun (WGS) entry which is preliminary data.</text>
</comment>
<dbReference type="EC" id="2.7.13.3" evidence="2"/>
<keyword evidence="4" id="KW-0808">Transferase</keyword>
<dbReference type="GO" id="GO:0000155">
    <property type="term" value="F:phosphorelay sensor kinase activity"/>
    <property type="evidence" value="ECO:0007669"/>
    <property type="project" value="InterPro"/>
</dbReference>
<protein>
    <recommendedName>
        <fullName evidence="2">histidine kinase</fullName>
        <ecNumber evidence="2">2.7.13.3</ecNumber>
    </recommendedName>
</protein>
<dbReference type="PANTHER" id="PTHR43065">
    <property type="entry name" value="SENSOR HISTIDINE KINASE"/>
    <property type="match status" value="1"/>
</dbReference>
<keyword evidence="9" id="KW-0812">Transmembrane</keyword>
<dbReference type="PROSITE" id="PS50109">
    <property type="entry name" value="HIS_KIN"/>
    <property type="match status" value="1"/>
</dbReference>
<evidence type="ECO:0000256" key="2">
    <source>
        <dbReference type="ARBA" id="ARBA00012438"/>
    </source>
</evidence>
<evidence type="ECO:0000256" key="5">
    <source>
        <dbReference type="ARBA" id="ARBA00022741"/>
    </source>
</evidence>
<keyword evidence="7" id="KW-0067">ATP-binding</keyword>
<evidence type="ECO:0000256" key="3">
    <source>
        <dbReference type="ARBA" id="ARBA00022553"/>
    </source>
</evidence>
<dbReference type="SUPFAM" id="SSF47384">
    <property type="entry name" value="Homodimeric domain of signal transducing histidine kinase"/>
    <property type="match status" value="1"/>
</dbReference>
<keyword evidence="6" id="KW-0418">Kinase</keyword>
<feature type="domain" description="Histidine kinase" evidence="10">
    <location>
        <begin position="963"/>
        <end position="1187"/>
    </location>
</feature>
<keyword evidence="5" id="KW-0547">Nucleotide-binding</keyword>
<evidence type="ECO:0000256" key="9">
    <source>
        <dbReference type="SAM" id="Phobius"/>
    </source>
</evidence>